<sequence length="505" mass="58752">MGNGKKEFVLTWRVENFGYLWKRYGDYISSPPFTVKMLAETRWTLRLKVEKRFQLLILDLCREKDDGPDTLMMEYELSFLGEDDSVLFRTKNTSCIFDKMLLTETPYQMMENKTDMEETSAFLSSDIYIVRCRIRNGSAENIDAEMFFAQTRIGIETFQFFRKIKTFGNISFHSSITPRQILPLTEINAMALIDTYTTHESNNENVVITISPINSDFHVRTCLVHLVDIAGNLIKYAEADFRYFHSPKNRITMILVFPRISLLENRAKYLRNDVLTLRCQFTVPSGCNVEEIKPTNEEHLMPPLTEVKQCNDSFVLSSAVDDLIHLYDEQILCDLQLKTKTKTFHAHKTVLCARSPVFRAMLMTDMKERIEECIKVEDLEDGIMHLFLTFLYSDVLKDLQWENVAKLYYAADKYEVKSLKAKCSFFLIDMISISNASDLLLLADSHADLNLKELVEDFILKHDTEIFGSNKWGTFMERNSQLAVKTMQLKYVAKKGMYINPNLYF</sequence>
<evidence type="ECO:0000313" key="3">
    <source>
        <dbReference type="Proteomes" id="UP001054837"/>
    </source>
</evidence>
<dbReference type="CDD" id="cd18186">
    <property type="entry name" value="BTB_POZ_ZBTB_KLHL-like"/>
    <property type="match status" value="1"/>
</dbReference>
<dbReference type="EMBL" id="BPLQ01003045">
    <property type="protein sequence ID" value="GIX97560.1"/>
    <property type="molecule type" value="Genomic_DNA"/>
</dbReference>
<dbReference type="InterPro" id="IPR011333">
    <property type="entry name" value="SKP1/BTB/POZ_sf"/>
</dbReference>
<name>A0AAV4PME7_9ARAC</name>
<evidence type="ECO:0000259" key="1">
    <source>
        <dbReference type="PROSITE" id="PS50097"/>
    </source>
</evidence>
<dbReference type="PANTHER" id="PTHR24413">
    <property type="entry name" value="SPECKLE-TYPE POZ PROTEIN"/>
    <property type="match status" value="1"/>
</dbReference>
<protein>
    <submittedName>
        <fullName evidence="2">TD and POZ domain-containing protein 1</fullName>
    </submittedName>
</protein>
<dbReference type="Pfam" id="PF00651">
    <property type="entry name" value="BTB"/>
    <property type="match status" value="1"/>
</dbReference>
<comment type="caution">
    <text evidence="2">The sequence shown here is derived from an EMBL/GenBank/DDBJ whole genome shotgun (WGS) entry which is preliminary data.</text>
</comment>
<dbReference type="InterPro" id="IPR000210">
    <property type="entry name" value="BTB/POZ_dom"/>
</dbReference>
<keyword evidence="3" id="KW-1185">Reference proteome</keyword>
<accession>A0AAV4PME7</accession>
<dbReference type="SUPFAM" id="SSF49599">
    <property type="entry name" value="TRAF domain-like"/>
    <property type="match status" value="1"/>
</dbReference>
<dbReference type="Gene3D" id="3.30.710.10">
    <property type="entry name" value="Potassium Channel Kv1.1, Chain A"/>
    <property type="match status" value="1"/>
</dbReference>
<organism evidence="2 3">
    <name type="scientific">Caerostris darwini</name>
    <dbReference type="NCBI Taxonomy" id="1538125"/>
    <lineage>
        <taxon>Eukaryota</taxon>
        <taxon>Metazoa</taxon>
        <taxon>Ecdysozoa</taxon>
        <taxon>Arthropoda</taxon>
        <taxon>Chelicerata</taxon>
        <taxon>Arachnida</taxon>
        <taxon>Araneae</taxon>
        <taxon>Araneomorphae</taxon>
        <taxon>Entelegynae</taxon>
        <taxon>Araneoidea</taxon>
        <taxon>Araneidae</taxon>
        <taxon>Caerostris</taxon>
    </lineage>
</organism>
<dbReference type="Gene3D" id="2.60.210.10">
    <property type="entry name" value="Apoptosis, Tumor Necrosis Factor Receptor Associated Protein 2, Chain A"/>
    <property type="match status" value="1"/>
</dbReference>
<dbReference type="PROSITE" id="PS50097">
    <property type="entry name" value="BTB"/>
    <property type="match status" value="1"/>
</dbReference>
<proteinExistence type="predicted"/>
<dbReference type="Gene3D" id="1.25.40.420">
    <property type="match status" value="1"/>
</dbReference>
<gene>
    <name evidence="2" type="primary">Tdpoz1</name>
    <name evidence="2" type="ORF">CDAR_193961</name>
</gene>
<dbReference type="InterPro" id="IPR008974">
    <property type="entry name" value="TRAF-like"/>
</dbReference>
<reference evidence="2 3" key="1">
    <citation type="submission" date="2021-06" db="EMBL/GenBank/DDBJ databases">
        <title>Caerostris darwini draft genome.</title>
        <authorList>
            <person name="Kono N."/>
            <person name="Arakawa K."/>
        </authorList>
    </citation>
    <scope>NUCLEOTIDE SEQUENCE [LARGE SCALE GENOMIC DNA]</scope>
</reference>
<dbReference type="Proteomes" id="UP001054837">
    <property type="component" value="Unassembled WGS sequence"/>
</dbReference>
<dbReference type="SMART" id="SM00225">
    <property type="entry name" value="BTB"/>
    <property type="match status" value="1"/>
</dbReference>
<dbReference type="AlphaFoldDB" id="A0AAV4PME7"/>
<feature type="domain" description="BTB" evidence="1">
    <location>
        <begin position="333"/>
        <end position="400"/>
    </location>
</feature>
<dbReference type="SUPFAM" id="SSF54695">
    <property type="entry name" value="POZ domain"/>
    <property type="match status" value="1"/>
</dbReference>
<evidence type="ECO:0000313" key="2">
    <source>
        <dbReference type="EMBL" id="GIX97560.1"/>
    </source>
</evidence>